<dbReference type="NCBIfam" id="TIGR00675">
    <property type="entry name" value="dcm"/>
    <property type="match status" value="1"/>
</dbReference>
<accession>Q14M96</accession>
<keyword evidence="4" id="KW-0680">Restriction system</keyword>
<dbReference type="InterPro" id="IPR031303">
    <property type="entry name" value="C5_meth_CS"/>
</dbReference>
<evidence type="ECO:0000256" key="7">
    <source>
        <dbReference type="RuleBase" id="RU000417"/>
    </source>
</evidence>
<evidence type="ECO:0000256" key="5">
    <source>
        <dbReference type="PROSITE-ProRule" id="PRU01016"/>
    </source>
</evidence>
<evidence type="ECO:0000256" key="2">
    <source>
        <dbReference type="ARBA" id="ARBA00022679"/>
    </source>
</evidence>
<dbReference type="Pfam" id="PF00145">
    <property type="entry name" value="DNA_methylase"/>
    <property type="match status" value="1"/>
</dbReference>
<dbReference type="PROSITE" id="PS51679">
    <property type="entry name" value="SAM_MT_C5"/>
    <property type="match status" value="1"/>
</dbReference>
<sequence>MKKKRIVGIDLFCGIGGLTNGLVKSGIEILAGFDIDETCRKSFEQKLNNSPKFIKKDIRELEKNDLLSFFLQNTYKIIAGCAPCQPYSSHQKLKSFSERMKHDSYGLIEQYLRIVNLIKPEFVIMENVSNLKNDPFFKDNFLNYFMENNYHFDYKDVNIADYGAPQRRKRLLFIAVSKDIPNAENIMIPKKINAKSKNVFDVIGHLPIISDGSSDIKDPLHTSAKLSELNKKRIIASKEGGTWKDWPESLLLDCYKKPSGATYTSVYGRIKRTDVAPTLTTQFTRYGTGRYGHYEQNRALSLREGALLQTFPENYFFDLSLGMTSVARQIGNAVPPILAEKIGNIIFNKMLGETTHD</sequence>
<keyword evidence="3 5" id="KW-0949">S-adenosyl-L-methionine</keyword>
<dbReference type="Gene3D" id="3.40.50.150">
    <property type="entry name" value="Vaccinia Virus protein VP39"/>
    <property type="match status" value="1"/>
</dbReference>
<dbReference type="REBASE" id="13584">
    <property type="entry name" value="M.Sci3XORFEP"/>
</dbReference>
<dbReference type="InterPro" id="IPR001525">
    <property type="entry name" value="C5_MeTfrase"/>
</dbReference>
<dbReference type="InterPro" id="IPR050390">
    <property type="entry name" value="C5-Methyltransferase"/>
</dbReference>
<dbReference type="GO" id="GO:0044027">
    <property type="term" value="P:negative regulation of gene expression via chromosomal CpG island methylation"/>
    <property type="evidence" value="ECO:0007669"/>
    <property type="project" value="TreeGrafter"/>
</dbReference>
<dbReference type="GO" id="GO:0009307">
    <property type="term" value="P:DNA restriction-modification system"/>
    <property type="evidence" value="ECO:0007669"/>
    <property type="project" value="UniProtKB-KW"/>
</dbReference>
<evidence type="ECO:0000256" key="4">
    <source>
        <dbReference type="ARBA" id="ARBA00022747"/>
    </source>
</evidence>
<keyword evidence="2 5" id="KW-0808">Transferase</keyword>
<comment type="similarity">
    <text evidence="5 6">Belongs to the class I-like SAM-binding methyltransferase superfamily. C5-methyltransferase family.</text>
</comment>
<dbReference type="GO" id="GO:0032259">
    <property type="term" value="P:methylation"/>
    <property type="evidence" value="ECO:0007669"/>
    <property type="project" value="UniProtKB-KW"/>
</dbReference>
<evidence type="ECO:0000256" key="1">
    <source>
        <dbReference type="ARBA" id="ARBA00022603"/>
    </source>
</evidence>
<feature type="active site" evidence="5">
    <location>
        <position position="84"/>
    </location>
</feature>
<evidence type="ECO:0000313" key="8">
    <source>
        <dbReference type="EMBL" id="CAK99384.1"/>
    </source>
</evidence>
<dbReference type="Gene3D" id="3.90.120.10">
    <property type="entry name" value="DNA Methylase, subunit A, domain 2"/>
    <property type="match status" value="1"/>
</dbReference>
<dbReference type="EMBL" id="AM285312">
    <property type="protein sequence ID" value="CAK99384.1"/>
    <property type="molecule type" value="Genomic_DNA"/>
</dbReference>
<dbReference type="PRINTS" id="PR00105">
    <property type="entry name" value="C5METTRFRASE"/>
</dbReference>
<name>Q14M96_SPICI</name>
<proteinExistence type="inferred from homology"/>
<organism evidence="8">
    <name type="scientific">Spiroplasma citri</name>
    <dbReference type="NCBI Taxonomy" id="2133"/>
    <lineage>
        <taxon>Bacteria</taxon>
        <taxon>Bacillati</taxon>
        <taxon>Mycoplasmatota</taxon>
        <taxon>Mollicutes</taxon>
        <taxon>Entomoplasmatales</taxon>
        <taxon>Spiroplasmataceae</taxon>
        <taxon>Spiroplasma</taxon>
    </lineage>
</organism>
<dbReference type="InterPro" id="IPR018117">
    <property type="entry name" value="C5_DNA_meth_AS"/>
</dbReference>
<dbReference type="PROSITE" id="PS00095">
    <property type="entry name" value="C5_MTASE_2"/>
    <property type="match status" value="1"/>
</dbReference>
<evidence type="ECO:0000256" key="3">
    <source>
        <dbReference type="ARBA" id="ARBA00022691"/>
    </source>
</evidence>
<dbReference type="GO" id="GO:0003886">
    <property type="term" value="F:DNA (cytosine-5-)-methyltransferase activity"/>
    <property type="evidence" value="ECO:0007669"/>
    <property type="project" value="UniProtKB-EC"/>
</dbReference>
<protein>
    <recommendedName>
        <fullName evidence="7">Cytosine-specific methyltransferase</fullName>
        <ecNumber evidence="7">2.1.1.37</ecNumber>
    </recommendedName>
</protein>
<dbReference type="PANTHER" id="PTHR10629">
    <property type="entry name" value="CYTOSINE-SPECIFIC METHYLTRANSFERASE"/>
    <property type="match status" value="1"/>
</dbReference>
<reference evidence="8" key="1">
    <citation type="journal article" date="2010" name="Appl. Environ. Microbiol.">
        <title>Partial chromosome sequence of Spiroplasma citri reveals extensive viral invasion and important gene decay.</title>
        <authorList>
            <person name="Carle P."/>
            <person name="Saillard C."/>
            <person name="Carrere N."/>
            <person name="Carrere S."/>
            <person name="Duret S."/>
            <person name="Eveillard S."/>
            <person name="Gaurivaud P."/>
            <person name="Gourgues G."/>
            <person name="Gouzy J."/>
            <person name="Salar P."/>
            <person name="Verdin E."/>
            <person name="Breton M."/>
            <person name="Blanchard A."/>
            <person name="Laigret F."/>
            <person name="Bove J.M."/>
            <person name="Renaudin J."/>
            <person name="Foissac X."/>
        </authorList>
    </citation>
    <scope>NUCLEOTIDE SEQUENCE</scope>
    <source>
        <strain evidence="8">GII3-3X</strain>
    </source>
</reference>
<dbReference type="PANTHER" id="PTHR10629:SF52">
    <property type="entry name" value="DNA (CYTOSINE-5)-METHYLTRANSFERASE 1"/>
    <property type="match status" value="1"/>
</dbReference>
<dbReference type="EC" id="2.1.1.37" evidence="7"/>
<dbReference type="PROSITE" id="PS00094">
    <property type="entry name" value="C5_MTASE_1"/>
    <property type="match status" value="1"/>
</dbReference>
<gene>
    <name evidence="8" type="ORF">SPICI11_026</name>
</gene>
<dbReference type="SUPFAM" id="SSF53335">
    <property type="entry name" value="S-adenosyl-L-methionine-dependent methyltransferases"/>
    <property type="match status" value="1"/>
</dbReference>
<dbReference type="AlphaFoldDB" id="Q14M96"/>
<comment type="catalytic activity">
    <reaction evidence="7">
        <text>a 2'-deoxycytidine in DNA + S-adenosyl-L-methionine = a 5-methyl-2'-deoxycytidine in DNA + S-adenosyl-L-homocysteine + H(+)</text>
        <dbReference type="Rhea" id="RHEA:13681"/>
        <dbReference type="Rhea" id="RHEA-COMP:11369"/>
        <dbReference type="Rhea" id="RHEA-COMP:11370"/>
        <dbReference type="ChEBI" id="CHEBI:15378"/>
        <dbReference type="ChEBI" id="CHEBI:57856"/>
        <dbReference type="ChEBI" id="CHEBI:59789"/>
        <dbReference type="ChEBI" id="CHEBI:85452"/>
        <dbReference type="ChEBI" id="CHEBI:85454"/>
        <dbReference type="EC" id="2.1.1.37"/>
    </reaction>
</comment>
<dbReference type="GO" id="GO:0003677">
    <property type="term" value="F:DNA binding"/>
    <property type="evidence" value="ECO:0007669"/>
    <property type="project" value="TreeGrafter"/>
</dbReference>
<dbReference type="InterPro" id="IPR029063">
    <property type="entry name" value="SAM-dependent_MTases_sf"/>
</dbReference>
<keyword evidence="1 5" id="KW-0489">Methyltransferase</keyword>
<evidence type="ECO:0000256" key="6">
    <source>
        <dbReference type="RuleBase" id="RU000416"/>
    </source>
</evidence>